<feature type="transmembrane region" description="Helical" evidence="7">
    <location>
        <begin position="225"/>
        <end position="244"/>
    </location>
</feature>
<dbReference type="PATRIC" id="fig|331679.3.peg.212"/>
<evidence type="ECO:0000256" key="1">
    <source>
        <dbReference type="ARBA" id="ARBA00004651"/>
    </source>
</evidence>
<feature type="transmembrane region" description="Helical" evidence="7">
    <location>
        <begin position="13"/>
        <end position="34"/>
    </location>
</feature>
<sequence>MEKELINQHVGKGIFWALLASCMWGISGTVLQVISQGESIPASWFLSARTLGAGLVLIIISFIKYQFHIFDVFKSLRDVLWLLAYAIFGLMANLLTFYMSVQEGNASAATILQYLSPLFIVLGSLIFQKEWPLRSDIIAFALAMLGVFLAITHGNIHSLAISNTALIWGVLSGVTAAFYVVLPKPVTKNHPPMVVLGWALIIGSILFNIHQPVWVNTPDISTKLVLSMATVILIGTVFPFWALLHSLNFAPSAVVSILDAVQPVVTFILSLIFLNLKFNIVELIGAILVVIAIIIIQKFRSEP</sequence>
<dbReference type="SUPFAM" id="SSF103481">
    <property type="entry name" value="Multidrug resistance efflux transporter EmrE"/>
    <property type="match status" value="2"/>
</dbReference>
<reference evidence="9 10" key="1">
    <citation type="journal article" date="2015" name="Genome Announc.">
        <title>Expanding the biotechnology potential of lactobacilli through comparative genomics of 213 strains and associated genera.</title>
        <authorList>
            <person name="Sun Z."/>
            <person name="Harris H.M."/>
            <person name="McCann A."/>
            <person name="Guo C."/>
            <person name="Argimon S."/>
            <person name="Zhang W."/>
            <person name="Yang X."/>
            <person name="Jeffery I.B."/>
            <person name="Cooney J.C."/>
            <person name="Kagawa T.F."/>
            <person name="Liu W."/>
            <person name="Song Y."/>
            <person name="Salvetti E."/>
            <person name="Wrobel A."/>
            <person name="Rasinkangas P."/>
            <person name="Parkhill J."/>
            <person name="Rea M.C."/>
            <person name="O'Sullivan O."/>
            <person name="Ritari J."/>
            <person name="Douillard F.P."/>
            <person name="Paul Ross R."/>
            <person name="Yang R."/>
            <person name="Briner A.E."/>
            <person name="Felis G.E."/>
            <person name="de Vos W.M."/>
            <person name="Barrangou R."/>
            <person name="Klaenhammer T.R."/>
            <person name="Caufield P.W."/>
            <person name="Cui Y."/>
            <person name="Zhang H."/>
            <person name="O'Toole P.W."/>
        </authorList>
    </citation>
    <scope>NUCLEOTIDE SEQUENCE [LARGE SCALE GENOMIC DNA]</scope>
    <source>
        <strain evidence="9 10">DSM 18001</strain>
    </source>
</reference>
<dbReference type="Gene3D" id="1.10.3730.20">
    <property type="match status" value="1"/>
</dbReference>
<feature type="transmembrane region" description="Helical" evidence="7">
    <location>
        <begin position="253"/>
        <end position="274"/>
    </location>
</feature>
<dbReference type="PANTHER" id="PTHR32322">
    <property type="entry name" value="INNER MEMBRANE TRANSPORTER"/>
    <property type="match status" value="1"/>
</dbReference>
<dbReference type="Pfam" id="PF00892">
    <property type="entry name" value="EamA"/>
    <property type="match status" value="2"/>
</dbReference>
<evidence type="ECO:0000313" key="9">
    <source>
        <dbReference type="EMBL" id="KRN93806.1"/>
    </source>
</evidence>
<keyword evidence="5 7" id="KW-1133">Transmembrane helix</keyword>
<evidence type="ECO:0000313" key="10">
    <source>
        <dbReference type="Proteomes" id="UP000051859"/>
    </source>
</evidence>
<evidence type="ECO:0000256" key="6">
    <source>
        <dbReference type="ARBA" id="ARBA00023136"/>
    </source>
</evidence>
<keyword evidence="6 7" id="KW-0472">Membrane</keyword>
<dbReference type="GO" id="GO:0005886">
    <property type="term" value="C:plasma membrane"/>
    <property type="evidence" value="ECO:0007669"/>
    <property type="project" value="UniProtKB-SubCell"/>
</dbReference>
<gene>
    <name evidence="9" type="ORF">IV81_GL000208</name>
</gene>
<accession>A0A0R2KWE3</accession>
<organism evidence="9 10">
    <name type="scientific">Pediococcus stilesii</name>
    <dbReference type="NCBI Taxonomy" id="331679"/>
    <lineage>
        <taxon>Bacteria</taxon>
        <taxon>Bacillati</taxon>
        <taxon>Bacillota</taxon>
        <taxon>Bacilli</taxon>
        <taxon>Lactobacillales</taxon>
        <taxon>Lactobacillaceae</taxon>
        <taxon>Pediococcus</taxon>
    </lineage>
</organism>
<dbReference type="InterPro" id="IPR000620">
    <property type="entry name" value="EamA_dom"/>
</dbReference>
<comment type="similarity">
    <text evidence="2">Belongs to the EamA transporter family.</text>
</comment>
<feature type="transmembrane region" description="Helical" evidence="7">
    <location>
        <begin position="194"/>
        <end position="213"/>
    </location>
</feature>
<feature type="transmembrane region" description="Helical" evidence="7">
    <location>
        <begin position="106"/>
        <end position="127"/>
    </location>
</feature>
<comment type="subcellular location">
    <subcellularLocation>
        <location evidence="1">Cell membrane</location>
        <topology evidence="1">Multi-pass membrane protein</topology>
    </subcellularLocation>
</comment>
<proteinExistence type="inferred from homology"/>
<feature type="transmembrane region" description="Helical" evidence="7">
    <location>
        <begin position="46"/>
        <end position="67"/>
    </location>
</feature>
<keyword evidence="3" id="KW-1003">Cell membrane</keyword>
<feature type="domain" description="EamA" evidence="8">
    <location>
        <begin position="165"/>
        <end position="296"/>
    </location>
</feature>
<dbReference type="EMBL" id="JQBX01000010">
    <property type="protein sequence ID" value="KRN93806.1"/>
    <property type="molecule type" value="Genomic_DNA"/>
</dbReference>
<feature type="transmembrane region" description="Helical" evidence="7">
    <location>
        <begin position="139"/>
        <end position="159"/>
    </location>
</feature>
<feature type="transmembrane region" description="Helical" evidence="7">
    <location>
        <begin position="79"/>
        <end position="100"/>
    </location>
</feature>
<evidence type="ECO:0000256" key="7">
    <source>
        <dbReference type="SAM" id="Phobius"/>
    </source>
</evidence>
<evidence type="ECO:0000256" key="3">
    <source>
        <dbReference type="ARBA" id="ARBA00022475"/>
    </source>
</evidence>
<dbReference type="AlphaFoldDB" id="A0A0R2KWE3"/>
<evidence type="ECO:0000256" key="4">
    <source>
        <dbReference type="ARBA" id="ARBA00022692"/>
    </source>
</evidence>
<name>A0A0R2KWE3_9LACO</name>
<feature type="transmembrane region" description="Helical" evidence="7">
    <location>
        <begin position="280"/>
        <end position="299"/>
    </location>
</feature>
<keyword evidence="4 7" id="KW-0812">Transmembrane</keyword>
<protein>
    <submittedName>
        <fullName evidence="9">DMT family permease</fullName>
    </submittedName>
</protein>
<dbReference type="InterPro" id="IPR050638">
    <property type="entry name" value="AA-Vitamin_Transporters"/>
</dbReference>
<dbReference type="Proteomes" id="UP000051859">
    <property type="component" value="Unassembled WGS sequence"/>
</dbReference>
<evidence type="ECO:0000256" key="5">
    <source>
        <dbReference type="ARBA" id="ARBA00022989"/>
    </source>
</evidence>
<feature type="domain" description="EamA" evidence="8">
    <location>
        <begin position="12"/>
        <end position="151"/>
    </location>
</feature>
<evidence type="ECO:0000259" key="8">
    <source>
        <dbReference type="Pfam" id="PF00892"/>
    </source>
</evidence>
<evidence type="ECO:0000256" key="2">
    <source>
        <dbReference type="ARBA" id="ARBA00007362"/>
    </source>
</evidence>
<keyword evidence="10" id="KW-1185">Reference proteome</keyword>
<dbReference type="RefSeq" id="WP_057802860.1">
    <property type="nucleotide sequence ID" value="NZ_JQBX01000010.1"/>
</dbReference>
<dbReference type="InterPro" id="IPR037185">
    <property type="entry name" value="EmrE-like"/>
</dbReference>
<comment type="caution">
    <text evidence="9">The sequence shown here is derived from an EMBL/GenBank/DDBJ whole genome shotgun (WGS) entry which is preliminary data.</text>
</comment>
<feature type="transmembrane region" description="Helical" evidence="7">
    <location>
        <begin position="165"/>
        <end position="182"/>
    </location>
</feature>
<dbReference type="STRING" id="331679.IV81_GL000208"/>
<dbReference type="PANTHER" id="PTHR32322:SF18">
    <property type="entry name" value="S-ADENOSYLMETHIONINE_S-ADENOSYLHOMOCYSTEINE TRANSPORTER"/>
    <property type="match status" value="1"/>
</dbReference>